<dbReference type="AlphaFoldDB" id="A0A9P7E4Z2"/>
<organism evidence="2 3">
    <name type="scientific">Suillus subaureus</name>
    <dbReference type="NCBI Taxonomy" id="48587"/>
    <lineage>
        <taxon>Eukaryota</taxon>
        <taxon>Fungi</taxon>
        <taxon>Dikarya</taxon>
        <taxon>Basidiomycota</taxon>
        <taxon>Agaricomycotina</taxon>
        <taxon>Agaricomycetes</taxon>
        <taxon>Agaricomycetidae</taxon>
        <taxon>Boletales</taxon>
        <taxon>Suillineae</taxon>
        <taxon>Suillaceae</taxon>
        <taxon>Suillus</taxon>
    </lineage>
</organism>
<protein>
    <recommendedName>
        <fullName evidence="1">DUF6589 domain-containing protein</fullName>
    </recommendedName>
</protein>
<sequence length="518" mass="58322">MTITRAQVICILQTLTELNVSVSAFVISLLESPHEFSQFPVNDLAAHFTTVLATSLAHPSLNSSIILWASTLCTERLKQSVVLLSKEEHGWHFSTTNVLAEQLEEFRLEDMAKDIEHVTPDLWHLLDALLLANQRLAGPAAEHDIANEDEEQYWAEVEDVEERSGEVPLDVPTSCRMALVKIKKVVIISILMQSTNQKCNAFESVIGIFLHSCNTPEKVIRALASMGISISVRAINMAIHSLSRETYYTLREMGQSLRVGYAYDNFDIDFKMLTPTIEKAIDTLMHMTSGDLIYLEHGVTTKDLQCSTYLWNLSRLNHTILTHLLGPTCGCGDLLQLHAEQPHSSNLSWHQHWNAFKFMTDLVKHDPPYFSRFNNSLHPETVDQIPVMKMRHAPARAMDINQSKVSGNIEAITDLLCQGGVGEPSEALHSQEDAMVDIGEYVIIFHGDLGTAEQVQMLKERHSIEATPWRCFQYVVFVMGLFHLKMACADAIWCIFIEPKAARDDATSLMHFVALNRP</sequence>
<gene>
    <name evidence="2" type="ORF">BJ212DRAFT_1465633</name>
</gene>
<comment type="caution">
    <text evidence="2">The sequence shown here is derived from an EMBL/GenBank/DDBJ whole genome shotgun (WGS) entry which is preliminary data.</text>
</comment>
<evidence type="ECO:0000313" key="2">
    <source>
        <dbReference type="EMBL" id="KAG1811373.1"/>
    </source>
</evidence>
<evidence type="ECO:0000313" key="3">
    <source>
        <dbReference type="Proteomes" id="UP000807769"/>
    </source>
</evidence>
<dbReference type="GeneID" id="64632983"/>
<dbReference type="OrthoDB" id="4743193at2759"/>
<dbReference type="RefSeq" id="XP_041189972.1">
    <property type="nucleotide sequence ID" value="XM_041338967.1"/>
</dbReference>
<name>A0A9P7E4Z2_9AGAM</name>
<dbReference type="Proteomes" id="UP000807769">
    <property type="component" value="Unassembled WGS sequence"/>
</dbReference>
<reference evidence="2" key="1">
    <citation type="journal article" date="2020" name="New Phytol.">
        <title>Comparative genomics reveals dynamic genome evolution in host specialist ectomycorrhizal fungi.</title>
        <authorList>
            <person name="Lofgren L.A."/>
            <person name="Nguyen N.H."/>
            <person name="Vilgalys R."/>
            <person name="Ruytinx J."/>
            <person name="Liao H.L."/>
            <person name="Branco S."/>
            <person name="Kuo A."/>
            <person name="LaButti K."/>
            <person name="Lipzen A."/>
            <person name="Andreopoulos W."/>
            <person name="Pangilinan J."/>
            <person name="Riley R."/>
            <person name="Hundley H."/>
            <person name="Na H."/>
            <person name="Barry K."/>
            <person name="Grigoriev I.V."/>
            <person name="Stajich J.E."/>
            <person name="Kennedy P.G."/>
        </authorList>
    </citation>
    <scope>NUCLEOTIDE SEQUENCE</scope>
    <source>
        <strain evidence="2">MN1</strain>
    </source>
</reference>
<proteinExistence type="predicted"/>
<dbReference type="Pfam" id="PF20231">
    <property type="entry name" value="DUF6589"/>
    <property type="match status" value="1"/>
</dbReference>
<accession>A0A9P7E4Z2</accession>
<dbReference type="InterPro" id="IPR046496">
    <property type="entry name" value="DUF6589"/>
</dbReference>
<feature type="domain" description="DUF6589" evidence="1">
    <location>
        <begin position="342"/>
        <end position="517"/>
    </location>
</feature>
<dbReference type="EMBL" id="JABBWG010000029">
    <property type="protein sequence ID" value="KAG1811373.1"/>
    <property type="molecule type" value="Genomic_DNA"/>
</dbReference>
<keyword evidence="3" id="KW-1185">Reference proteome</keyword>
<evidence type="ECO:0000259" key="1">
    <source>
        <dbReference type="Pfam" id="PF20231"/>
    </source>
</evidence>